<dbReference type="GeneID" id="95581584"/>
<dbReference type="CDD" id="cd05403">
    <property type="entry name" value="NT_KNTase_like"/>
    <property type="match status" value="1"/>
</dbReference>
<accession>A0A430ANS1</accession>
<name>A0A430ANS1_9ENTE</name>
<evidence type="ECO:0000259" key="3">
    <source>
        <dbReference type="Pfam" id="PF18765"/>
    </source>
</evidence>
<dbReference type="Proteomes" id="UP000288028">
    <property type="component" value="Unassembled WGS sequence"/>
</dbReference>
<evidence type="ECO:0000259" key="2">
    <source>
        <dbReference type="Pfam" id="PF13427"/>
    </source>
</evidence>
<keyword evidence="5" id="KW-1185">Reference proteome</keyword>
<keyword evidence="1" id="KW-0808">Transferase</keyword>
<feature type="domain" description="Adenylyltransferase AadA C-terminal" evidence="2">
    <location>
        <begin position="153"/>
        <end position="250"/>
    </location>
</feature>
<dbReference type="RefSeq" id="WP_126796541.1">
    <property type="nucleotide sequence ID" value="NZ_CP060720.1"/>
</dbReference>
<sequence>MTFKNIVFSTNDKHQIQQVVDLITKELSNILVGVYLFGSSTQSGLKKNSDLDFLVVTLKSISEDSRVYLTNELMTYSRKIGDNSDFRYIELTNVVLKDISPWKHPAYQDFLYGEWLRESFLIGDISKRDINSDVTIILYQAKSHGLALVGSKEILPVIPFSDVKKAMNEMVSVVAEEVVEDSVSVILTLCRILYTLETKEIVSKDLAGNAVKSYFNPIHKRVIELAIKEYVSGESMVVEAQELVELVNQLKIGIERKL</sequence>
<protein>
    <recommendedName>
        <fullName evidence="6">Spectinomycin 9-adenylyltransferase</fullName>
    </recommendedName>
</protein>
<dbReference type="Gene3D" id="3.30.460.10">
    <property type="entry name" value="Beta Polymerase, domain 2"/>
    <property type="match status" value="1"/>
</dbReference>
<dbReference type="Pfam" id="PF18765">
    <property type="entry name" value="Polbeta"/>
    <property type="match status" value="1"/>
</dbReference>
<evidence type="ECO:0008006" key="6">
    <source>
        <dbReference type="Google" id="ProtNLM"/>
    </source>
</evidence>
<dbReference type="EMBL" id="NGKB01000023">
    <property type="protein sequence ID" value="RSU09613.1"/>
    <property type="molecule type" value="Genomic_DNA"/>
</dbReference>
<feature type="domain" description="Polymerase beta nucleotidyltransferase" evidence="3">
    <location>
        <begin position="32"/>
        <end position="92"/>
    </location>
</feature>
<dbReference type="AlphaFoldDB" id="A0A430ANS1"/>
<comment type="caution">
    <text evidence="4">The sequence shown here is derived from an EMBL/GenBank/DDBJ whole genome shotgun (WGS) entry which is preliminary data.</text>
</comment>
<organism evidence="4 5">
    <name type="scientific">Vagococcus carniphilus</name>
    <dbReference type="NCBI Taxonomy" id="218144"/>
    <lineage>
        <taxon>Bacteria</taxon>
        <taxon>Bacillati</taxon>
        <taxon>Bacillota</taxon>
        <taxon>Bacilli</taxon>
        <taxon>Lactobacillales</taxon>
        <taxon>Enterococcaceae</taxon>
        <taxon>Vagococcus</taxon>
    </lineage>
</organism>
<dbReference type="InterPro" id="IPR043519">
    <property type="entry name" value="NT_sf"/>
</dbReference>
<dbReference type="OrthoDB" id="5643411at2"/>
<proteinExistence type="predicted"/>
<dbReference type="Pfam" id="PF13427">
    <property type="entry name" value="AadA_C"/>
    <property type="match status" value="1"/>
</dbReference>
<reference evidence="4 5" key="1">
    <citation type="submission" date="2017-05" db="EMBL/GenBank/DDBJ databases">
        <title>Vagococcus spp. assemblies.</title>
        <authorList>
            <person name="Gulvik C.A."/>
        </authorList>
    </citation>
    <scope>NUCLEOTIDE SEQUENCE [LARGE SCALE GENOMIC DNA]</scope>
    <source>
        <strain evidence="4 5">SS1714</strain>
    </source>
</reference>
<dbReference type="GO" id="GO:0016740">
    <property type="term" value="F:transferase activity"/>
    <property type="evidence" value="ECO:0007669"/>
    <property type="project" value="UniProtKB-KW"/>
</dbReference>
<evidence type="ECO:0000256" key="1">
    <source>
        <dbReference type="ARBA" id="ARBA00022679"/>
    </source>
</evidence>
<evidence type="ECO:0000313" key="4">
    <source>
        <dbReference type="EMBL" id="RSU09613.1"/>
    </source>
</evidence>
<evidence type="ECO:0000313" key="5">
    <source>
        <dbReference type="Proteomes" id="UP000288028"/>
    </source>
</evidence>
<dbReference type="InterPro" id="IPR041633">
    <property type="entry name" value="Polbeta"/>
</dbReference>
<dbReference type="SUPFAM" id="SSF81301">
    <property type="entry name" value="Nucleotidyltransferase"/>
    <property type="match status" value="1"/>
</dbReference>
<dbReference type="InterPro" id="IPR025184">
    <property type="entry name" value="AadA_C"/>
</dbReference>
<gene>
    <name evidence="4" type="ORF">CBF28_14780</name>
</gene>